<dbReference type="Proteomes" id="UP000078512">
    <property type="component" value="Unassembled WGS sequence"/>
</dbReference>
<feature type="signal peptide" evidence="1">
    <location>
        <begin position="1"/>
        <end position="26"/>
    </location>
</feature>
<evidence type="ECO:0000256" key="1">
    <source>
        <dbReference type="SAM" id="SignalP"/>
    </source>
</evidence>
<sequence>MKFIVTAVHVLLALASTNLVIAVAIAAPFTKRASDSLQYTRSDTGAVSRIPNPPNDVCIQIQGGAIELANDSDETVFLYRNSSCGGGYVIVGVGATSSKNGGPTYGVRLGSTV</sequence>
<keyword evidence="3" id="KW-1185">Reference proteome</keyword>
<reference evidence="2 3" key="1">
    <citation type="submission" date="2016-05" db="EMBL/GenBank/DDBJ databases">
        <title>Genome sequencing reveals origins of a unique bacterial endosymbiosis in the earliest lineages of terrestrial Fungi.</title>
        <authorList>
            <consortium name="DOE Joint Genome Institute"/>
            <person name="Uehling J."/>
            <person name="Gryganskyi A."/>
            <person name="Hameed K."/>
            <person name="Tschaplinski T."/>
            <person name="Misztal P."/>
            <person name="Wu S."/>
            <person name="Desiro A."/>
            <person name="Vande Pol N."/>
            <person name="Du Z.-Y."/>
            <person name="Zienkiewicz A."/>
            <person name="Zienkiewicz K."/>
            <person name="Morin E."/>
            <person name="Tisserant E."/>
            <person name="Splivallo R."/>
            <person name="Hainaut M."/>
            <person name="Henrissat B."/>
            <person name="Ohm R."/>
            <person name="Kuo A."/>
            <person name="Yan J."/>
            <person name="Lipzen A."/>
            <person name="Nolan M."/>
            <person name="Labutti K."/>
            <person name="Barry K."/>
            <person name="Goldstein A."/>
            <person name="Labbe J."/>
            <person name="Schadt C."/>
            <person name="Tuskan G."/>
            <person name="Grigoriev I."/>
            <person name="Martin F."/>
            <person name="Vilgalys R."/>
            <person name="Bonito G."/>
        </authorList>
    </citation>
    <scope>NUCLEOTIDE SEQUENCE [LARGE SCALE GENOMIC DNA]</scope>
    <source>
        <strain evidence="2 3">AG-77</strain>
    </source>
</reference>
<organism evidence="2 3">
    <name type="scientific">Linnemannia elongata AG-77</name>
    <dbReference type="NCBI Taxonomy" id="1314771"/>
    <lineage>
        <taxon>Eukaryota</taxon>
        <taxon>Fungi</taxon>
        <taxon>Fungi incertae sedis</taxon>
        <taxon>Mucoromycota</taxon>
        <taxon>Mortierellomycotina</taxon>
        <taxon>Mortierellomycetes</taxon>
        <taxon>Mortierellales</taxon>
        <taxon>Mortierellaceae</taxon>
        <taxon>Linnemannia</taxon>
    </lineage>
</organism>
<evidence type="ECO:0000313" key="2">
    <source>
        <dbReference type="EMBL" id="OAQ23406.1"/>
    </source>
</evidence>
<dbReference type="OrthoDB" id="2384269at2759"/>
<name>A0A197JFX9_9FUNG</name>
<accession>A0A197JFX9</accession>
<protein>
    <submittedName>
        <fullName evidence="2">Uncharacterized protein</fullName>
    </submittedName>
</protein>
<dbReference type="AlphaFoldDB" id="A0A197JFX9"/>
<gene>
    <name evidence="2" type="ORF">K457DRAFT_130600</name>
</gene>
<dbReference type="EMBL" id="KV442120">
    <property type="protein sequence ID" value="OAQ23406.1"/>
    <property type="molecule type" value="Genomic_DNA"/>
</dbReference>
<feature type="chain" id="PRO_5008275908" evidence="1">
    <location>
        <begin position="27"/>
        <end position="113"/>
    </location>
</feature>
<proteinExistence type="predicted"/>
<keyword evidence="1" id="KW-0732">Signal</keyword>
<evidence type="ECO:0000313" key="3">
    <source>
        <dbReference type="Proteomes" id="UP000078512"/>
    </source>
</evidence>